<keyword evidence="3" id="KW-0812">Transmembrane</keyword>
<feature type="transmembrane region" description="Helical" evidence="3">
    <location>
        <begin position="773"/>
        <end position="793"/>
    </location>
</feature>
<name>A0A813EIT9_POLGL</name>
<dbReference type="Pfam" id="PF01795">
    <property type="entry name" value="Methyltransf_5"/>
    <property type="match status" value="1"/>
</dbReference>
<dbReference type="GO" id="GO:0008168">
    <property type="term" value="F:methyltransferase activity"/>
    <property type="evidence" value="ECO:0007669"/>
    <property type="project" value="InterPro"/>
</dbReference>
<feature type="transmembrane region" description="Helical" evidence="3">
    <location>
        <begin position="913"/>
        <end position="936"/>
    </location>
</feature>
<keyword evidence="5" id="KW-1185">Reference proteome</keyword>
<feature type="transmembrane region" description="Helical" evidence="3">
    <location>
        <begin position="589"/>
        <end position="610"/>
    </location>
</feature>
<dbReference type="SUPFAM" id="SSF53335">
    <property type="entry name" value="S-adenosyl-L-methionine-dependent methyltransferases"/>
    <property type="match status" value="1"/>
</dbReference>
<dbReference type="InterPro" id="IPR029063">
    <property type="entry name" value="SAM-dependent_MTases_sf"/>
</dbReference>
<proteinExistence type="inferred from homology"/>
<comment type="caution">
    <text evidence="4">The sequence shown here is derived from an EMBL/GenBank/DDBJ whole genome shotgun (WGS) entry which is preliminary data.</text>
</comment>
<sequence>MLRAAPVAQEYSSASACRTASGGAFVASHVAQLSCRGSSGRWTDNLQPTGLLLSALLSVCALPARHLLWRIGGRKRERRRLRLVFAVSGGDRIKHISRSARAKAKAAVEEVQGLSAGSSILSLFSPEDDEEEKQLEKTDASSAWGGVFEEVLAEQTEAARQRHQKALDRGSLAGHSPVLLFPAMKWMFLDSFKATSRGLPQPDDHDNMDIQEDLPSDKRKKPVPWPSPSISEQLYPREAGEELQSMELFDGLYIDCTFGRGGFSREILTKLSDDARLIAFDMDPAAIFPGRSLEDQDPRFKLFHSPFGELVEVLKSSQAAGFIAEAGPPVGIVMDIGVSSPQMDDRSRGFSLQKMDTGMDFPMDLRMNPSAGKSASVWLESVSVEELAWVLNEYGDDFADPLQSERIAQLILDDQELRGPFRSMRRFAELVGRALCAPDEEFEHAHVGSEHRARLTVQAIRLFMNSELEQLRRGLEAAFCVLAPGGRCVISVFKRKEGLLLGEAERPTLRKELRIIITTGLPLAFSSAARLLQDLTNTVMLGRFSTAALGGVAIAGIWTGIMDTMLFSVAGQFSALCSQAYGGGNLPLVGIWLQIFLVFVTICSLPLLVLRCFTSPVLQALGISAELSDIAGIYTFWGMFGVVFDLWYVSLKEYYASQLIVYPDAIIDAVFILINIVLNYGFIYGLGWGVRGAAISTSVTRLCRTLCYALYCRWRGYHRQTWRGWSWKEIAVWPRWKALLKLAAPAAVGGLAEEAQFAFCTLLIGRFGPADSAAWSLMLNLLFLALMFSMSMGEATGIRMAHFLGDGQPDAGRFVSRVGIGFSVCWGLFAGVVAKVGLQPLSYVVTYDSAVREVLDSLHWMTAASIGLMGILMPLITVLLKQGRGQVVSIVIPVCCWLVGCPFSWFLSRSQGVSGVSMGLVLGYGLATVSMAAAYLKSDWPLLAEKARQNAELEAAAGTQATGCESLEAGPGPGRERELTRVACS</sequence>
<dbReference type="SUPFAM" id="SSF81799">
    <property type="entry name" value="Putative methyltransferase TM0872, insert domain"/>
    <property type="match status" value="1"/>
</dbReference>
<dbReference type="PANTHER" id="PTHR11206">
    <property type="entry name" value="MULTIDRUG RESISTANCE PROTEIN"/>
    <property type="match status" value="1"/>
</dbReference>
<dbReference type="Pfam" id="PF01554">
    <property type="entry name" value="MatE"/>
    <property type="match status" value="2"/>
</dbReference>
<dbReference type="GO" id="GO:0042910">
    <property type="term" value="F:xenobiotic transmembrane transporter activity"/>
    <property type="evidence" value="ECO:0007669"/>
    <property type="project" value="InterPro"/>
</dbReference>
<dbReference type="InterPro" id="IPR002528">
    <property type="entry name" value="MATE_fam"/>
</dbReference>
<keyword evidence="3" id="KW-1133">Transmembrane helix</keyword>
<keyword evidence="3" id="KW-0472">Membrane</keyword>
<dbReference type="AlphaFoldDB" id="A0A813EIT9"/>
<accession>A0A813EIT9</accession>
<feature type="transmembrane region" description="Helical" evidence="3">
    <location>
        <begin position="544"/>
        <end position="569"/>
    </location>
</feature>
<feature type="transmembrane region" description="Helical" evidence="3">
    <location>
        <begin position="513"/>
        <end position="532"/>
    </location>
</feature>
<dbReference type="EMBL" id="CAJNNV010009587">
    <property type="protein sequence ID" value="CAE8597574.1"/>
    <property type="molecule type" value="Genomic_DNA"/>
</dbReference>
<feature type="transmembrane region" description="Helical" evidence="3">
    <location>
        <begin position="814"/>
        <end position="838"/>
    </location>
</feature>
<evidence type="ECO:0000313" key="4">
    <source>
        <dbReference type="EMBL" id="CAE8597574.1"/>
    </source>
</evidence>
<evidence type="ECO:0000256" key="3">
    <source>
        <dbReference type="SAM" id="Phobius"/>
    </source>
</evidence>
<reference evidence="4" key="1">
    <citation type="submission" date="2021-02" db="EMBL/GenBank/DDBJ databases">
        <authorList>
            <person name="Dougan E. K."/>
            <person name="Rhodes N."/>
            <person name="Thang M."/>
            <person name="Chan C."/>
        </authorList>
    </citation>
    <scope>NUCLEOTIDE SEQUENCE</scope>
</reference>
<gene>
    <name evidence="4" type="ORF">PGLA1383_LOCUS16014</name>
</gene>
<dbReference type="GO" id="GO:0015297">
    <property type="term" value="F:antiporter activity"/>
    <property type="evidence" value="ECO:0007669"/>
    <property type="project" value="InterPro"/>
</dbReference>
<evidence type="ECO:0000256" key="2">
    <source>
        <dbReference type="SAM" id="MobiDB-lite"/>
    </source>
</evidence>
<protein>
    <submittedName>
        <fullName evidence="4">Uncharacterized protein</fullName>
    </submittedName>
</protein>
<dbReference type="Gene3D" id="3.40.50.150">
    <property type="entry name" value="Vaccinia Virus protein VP39"/>
    <property type="match status" value="1"/>
</dbReference>
<feature type="transmembrane region" description="Helical" evidence="3">
    <location>
        <begin position="631"/>
        <end position="649"/>
    </location>
</feature>
<dbReference type="InterPro" id="IPR023397">
    <property type="entry name" value="SAM-dep_MeTrfase_MraW_recog"/>
</dbReference>
<dbReference type="OrthoDB" id="439808at2759"/>
<feature type="transmembrane region" description="Helical" evidence="3">
    <location>
        <begin position="858"/>
        <end position="880"/>
    </location>
</feature>
<comment type="similarity">
    <text evidence="1">Belongs to the multi antimicrobial extrusion (MATE) (TC 2.A.66.1) family.</text>
</comment>
<feature type="region of interest" description="Disordered" evidence="2">
    <location>
        <begin position="198"/>
        <end position="231"/>
    </location>
</feature>
<dbReference type="Gene3D" id="1.10.150.170">
    <property type="entry name" value="Putative methyltransferase TM0872, insert domain"/>
    <property type="match status" value="1"/>
</dbReference>
<feature type="transmembrane region" description="Helical" evidence="3">
    <location>
        <begin position="669"/>
        <end position="690"/>
    </location>
</feature>
<evidence type="ECO:0000256" key="1">
    <source>
        <dbReference type="ARBA" id="ARBA00010199"/>
    </source>
</evidence>
<dbReference type="GO" id="GO:0016020">
    <property type="term" value="C:membrane"/>
    <property type="evidence" value="ECO:0007669"/>
    <property type="project" value="InterPro"/>
</dbReference>
<dbReference type="InterPro" id="IPR002903">
    <property type="entry name" value="RsmH"/>
</dbReference>
<organism evidence="4 5">
    <name type="scientific">Polarella glacialis</name>
    <name type="common">Dinoflagellate</name>
    <dbReference type="NCBI Taxonomy" id="89957"/>
    <lineage>
        <taxon>Eukaryota</taxon>
        <taxon>Sar</taxon>
        <taxon>Alveolata</taxon>
        <taxon>Dinophyceae</taxon>
        <taxon>Suessiales</taxon>
        <taxon>Suessiaceae</taxon>
        <taxon>Polarella</taxon>
    </lineage>
</organism>
<feature type="transmembrane region" description="Helical" evidence="3">
    <location>
        <begin position="887"/>
        <end position="907"/>
    </location>
</feature>
<evidence type="ECO:0000313" key="5">
    <source>
        <dbReference type="Proteomes" id="UP000654075"/>
    </source>
</evidence>
<dbReference type="Proteomes" id="UP000654075">
    <property type="component" value="Unassembled WGS sequence"/>
</dbReference>